<dbReference type="InterPro" id="IPR016135">
    <property type="entry name" value="UBQ-conjugating_enzyme/RWD"/>
</dbReference>
<feature type="domain" description="SB" evidence="10">
    <location>
        <begin position="370"/>
        <end position="438"/>
    </location>
</feature>
<dbReference type="Pfam" id="PF09454">
    <property type="entry name" value="Vps23_core"/>
    <property type="match status" value="1"/>
</dbReference>
<dbReference type="GO" id="GO:0043130">
    <property type="term" value="F:ubiquitin binding"/>
    <property type="evidence" value="ECO:0007669"/>
    <property type="project" value="TreeGrafter"/>
</dbReference>
<feature type="compositionally biased region" description="Polar residues" evidence="9">
    <location>
        <begin position="190"/>
        <end position="200"/>
    </location>
</feature>
<sequence>MTTNYESYLKTSLAKYKYADIAKRDVLNVFQQFKDLRPAYNPYIFNDGSKKELLNLDGTIPVSYRSVTYNIPVCIWILDTHPYNPPMVFVKPTTSMQIKQGRNVDANGKVDLPYLRDWRYPQSDLLGLIQILVIVFSDDPPVFSRGQAQAQRQQQQYSQQQPSNLPYPSQGGFQMPTPGGTTANPPAYSQYPSGGYNQAGSRPEYNYGGNYPQQGFPAYPPSTGSYPQSGQQQYPSQTPYPGYPQSQYPTSTASTVTSSSQSGPGNTNTVTEEHLRMSLLSAVEDKMKRRLREIFEQAQAEMNVLHKTQTDLLQGRDKLDKMMKDLDTEKNDIENNIQMLKEKDSEVKNALDKMGKQGGLNIDDAVVTTMPLYKQLVNSFAEEQAIEDALFYLGDALRKDVIDIDVFLKQVRELSRRQFMLRALITKCRDKAGLSPLA</sequence>
<evidence type="ECO:0000256" key="4">
    <source>
        <dbReference type="ARBA" id="ARBA00022753"/>
    </source>
</evidence>
<dbReference type="STRING" id="6573.A0A210QTE9"/>
<evidence type="ECO:0000256" key="8">
    <source>
        <dbReference type="SAM" id="Coils"/>
    </source>
</evidence>
<name>A0A210QTE9_MIZYE</name>
<feature type="domain" description="UEV" evidence="11">
    <location>
        <begin position="3"/>
        <end position="146"/>
    </location>
</feature>
<keyword evidence="6 8" id="KW-0175">Coiled coil</keyword>
<dbReference type="InterPro" id="IPR037202">
    <property type="entry name" value="ESCRT_assembly_dom"/>
</dbReference>
<dbReference type="Gene3D" id="6.10.250.370">
    <property type="match status" value="1"/>
</dbReference>
<evidence type="ECO:0000256" key="1">
    <source>
        <dbReference type="ARBA" id="ARBA00004177"/>
    </source>
</evidence>
<dbReference type="SUPFAM" id="SSF54495">
    <property type="entry name" value="UBC-like"/>
    <property type="match status" value="1"/>
</dbReference>
<dbReference type="AlphaFoldDB" id="A0A210QTE9"/>
<dbReference type="SMART" id="SM00212">
    <property type="entry name" value="UBCc"/>
    <property type="match status" value="1"/>
</dbReference>
<feature type="coiled-coil region" evidence="8">
    <location>
        <begin position="288"/>
        <end position="350"/>
    </location>
</feature>
<gene>
    <name evidence="12" type="ORF">KP79_PYT06669</name>
</gene>
<dbReference type="PROSITE" id="PS51312">
    <property type="entry name" value="SB"/>
    <property type="match status" value="1"/>
</dbReference>
<protein>
    <submittedName>
        <fullName evidence="12">Tumor susceptibility protein 101</fullName>
    </submittedName>
</protein>
<dbReference type="PANTHER" id="PTHR23306">
    <property type="entry name" value="TUMOR SUSCEPTIBILITY GENE 101 PROTEIN-RELATED"/>
    <property type="match status" value="1"/>
</dbReference>
<keyword evidence="4" id="KW-0967">Endosome</keyword>
<evidence type="ECO:0000256" key="3">
    <source>
        <dbReference type="ARBA" id="ARBA00022448"/>
    </source>
</evidence>
<evidence type="ECO:0000256" key="6">
    <source>
        <dbReference type="ARBA" id="ARBA00023054"/>
    </source>
</evidence>
<dbReference type="InterPro" id="IPR017916">
    <property type="entry name" value="SB_dom"/>
</dbReference>
<comment type="subcellular location">
    <subcellularLocation>
        <location evidence="1">Endosome</location>
    </subcellularLocation>
</comment>
<comment type="similarity">
    <text evidence="2">Belongs to the ubiquitin-conjugating enzyme family. UEV subfamily.</text>
</comment>
<dbReference type="Pfam" id="PF05743">
    <property type="entry name" value="UEV"/>
    <property type="match status" value="1"/>
</dbReference>
<dbReference type="PANTHER" id="PTHR23306:SF3">
    <property type="entry name" value="TUMOR SUPPRESSOR PROTEIN 101"/>
    <property type="match status" value="1"/>
</dbReference>
<dbReference type="OrthoDB" id="306304at2759"/>
<dbReference type="InterPro" id="IPR008883">
    <property type="entry name" value="UEV_N"/>
</dbReference>
<evidence type="ECO:0000256" key="2">
    <source>
        <dbReference type="ARBA" id="ARBA00009594"/>
    </source>
</evidence>
<evidence type="ECO:0000256" key="5">
    <source>
        <dbReference type="ARBA" id="ARBA00022927"/>
    </source>
</evidence>
<dbReference type="PROSITE" id="PS51322">
    <property type="entry name" value="UEV"/>
    <property type="match status" value="1"/>
</dbReference>
<dbReference type="Gene3D" id="3.10.110.10">
    <property type="entry name" value="Ubiquitin Conjugating Enzyme"/>
    <property type="match status" value="1"/>
</dbReference>
<feature type="compositionally biased region" description="Low complexity" evidence="9">
    <location>
        <begin position="221"/>
        <end position="262"/>
    </location>
</feature>
<keyword evidence="3 7" id="KW-0813">Transport</keyword>
<dbReference type="SUPFAM" id="SSF140111">
    <property type="entry name" value="Endosomal sorting complex assembly domain"/>
    <property type="match status" value="1"/>
</dbReference>
<evidence type="ECO:0000256" key="9">
    <source>
        <dbReference type="SAM" id="MobiDB-lite"/>
    </source>
</evidence>
<feature type="region of interest" description="Disordered" evidence="9">
    <location>
        <begin position="145"/>
        <end position="270"/>
    </location>
</feature>
<evidence type="ECO:0000313" key="12">
    <source>
        <dbReference type="EMBL" id="OWF51987.1"/>
    </source>
</evidence>
<dbReference type="Proteomes" id="UP000242188">
    <property type="component" value="Unassembled WGS sequence"/>
</dbReference>
<keyword evidence="5 7" id="KW-0653">Protein transport</keyword>
<evidence type="ECO:0000259" key="11">
    <source>
        <dbReference type="PROSITE" id="PS51322"/>
    </source>
</evidence>
<accession>A0A210QTE9</accession>
<proteinExistence type="inferred from homology"/>
<evidence type="ECO:0000259" key="10">
    <source>
        <dbReference type="PROSITE" id="PS51312"/>
    </source>
</evidence>
<reference evidence="12 13" key="1">
    <citation type="journal article" date="2017" name="Nat. Ecol. Evol.">
        <title>Scallop genome provides insights into evolution of bilaterian karyotype and development.</title>
        <authorList>
            <person name="Wang S."/>
            <person name="Zhang J."/>
            <person name="Jiao W."/>
            <person name="Li J."/>
            <person name="Xun X."/>
            <person name="Sun Y."/>
            <person name="Guo X."/>
            <person name="Huan P."/>
            <person name="Dong B."/>
            <person name="Zhang L."/>
            <person name="Hu X."/>
            <person name="Sun X."/>
            <person name="Wang J."/>
            <person name="Zhao C."/>
            <person name="Wang Y."/>
            <person name="Wang D."/>
            <person name="Huang X."/>
            <person name="Wang R."/>
            <person name="Lv J."/>
            <person name="Li Y."/>
            <person name="Zhang Z."/>
            <person name="Liu B."/>
            <person name="Lu W."/>
            <person name="Hui Y."/>
            <person name="Liang J."/>
            <person name="Zhou Z."/>
            <person name="Hou R."/>
            <person name="Li X."/>
            <person name="Liu Y."/>
            <person name="Li H."/>
            <person name="Ning X."/>
            <person name="Lin Y."/>
            <person name="Zhao L."/>
            <person name="Xing Q."/>
            <person name="Dou J."/>
            <person name="Li Y."/>
            <person name="Mao J."/>
            <person name="Guo H."/>
            <person name="Dou H."/>
            <person name="Li T."/>
            <person name="Mu C."/>
            <person name="Jiang W."/>
            <person name="Fu Q."/>
            <person name="Fu X."/>
            <person name="Miao Y."/>
            <person name="Liu J."/>
            <person name="Yu Q."/>
            <person name="Li R."/>
            <person name="Liao H."/>
            <person name="Li X."/>
            <person name="Kong Y."/>
            <person name="Jiang Z."/>
            <person name="Chourrout D."/>
            <person name="Li R."/>
            <person name="Bao Z."/>
        </authorList>
    </citation>
    <scope>NUCLEOTIDE SEQUENCE [LARGE SCALE GENOMIC DNA]</scope>
    <source>
        <strain evidence="12 13">PY_sf001</strain>
    </source>
</reference>
<dbReference type="GO" id="GO:0000813">
    <property type="term" value="C:ESCRT I complex"/>
    <property type="evidence" value="ECO:0007669"/>
    <property type="project" value="TreeGrafter"/>
</dbReference>
<dbReference type="GO" id="GO:0008333">
    <property type="term" value="P:endosome to lysosome transport"/>
    <property type="evidence" value="ECO:0007669"/>
    <property type="project" value="TreeGrafter"/>
</dbReference>
<dbReference type="GO" id="GO:0015031">
    <property type="term" value="P:protein transport"/>
    <property type="evidence" value="ECO:0007669"/>
    <property type="project" value="UniProtKB-UniRule"/>
</dbReference>
<comment type="caution">
    <text evidence="12">The sequence shown here is derived from an EMBL/GenBank/DDBJ whole genome shotgun (WGS) entry which is preliminary data.</text>
</comment>
<dbReference type="Gene3D" id="6.10.140.820">
    <property type="match status" value="1"/>
</dbReference>
<dbReference type="InterPro" id="IPR052070">
    <property type="entry name" value="ESCRT-I_UEV_domain"/>
</dbReference>
<evidence type="ECO:0000256" key="7">
    <source>
        <dbReference type="PROSITE-ProRule" id="PRU00644"/>
    </source>
</evidence>
<evidence type="ECO:0000313" key="13">
    <source>
        <dbReference type="Proteomes" id="UP000242188"/>
    </source>
</evidence>
<feature type="compositionally biased region" description="Low complexity" evidence="9">
    <location>
        <begin position="147"/>
        <end position="187"/>
    </location>
</feature>
<dbReference type="EMBL" id="NEDP02002011">
    <property type="protein sequence ID" value="OWF51987.1"/>
    <property type="molecule type" value="Genomic_DNA"/>
</dbReference>
<dbReference type="CDD" id="cd11685">
    <property type="entry name" value="UEV_TSG101-like"/>
    <property type="match status" value="1"/>
</dbReference>
<organism evidence="12 13">
    <name type="scientific">Mizuhopecten yessoensis</name>
    <name type="common">Japanese scallop</name>
    <name type="synonym">Patinopecten yessoensis</name>
    <dbReference type="NCBI Taxonomy" id="6573"/>
    <lineage>
        <taxon>Eukaryota</taxon>
        <taxon>Metazoa</taxon>
        <taxon>Spiralia</taxon>
        <taxon>Lophotrochozoa</taxon>
        <taxon>Mollusca</taxon>
        <taxon>Bivalvia</taxon>
        <taxon>Autobranchia</taxon>
        <taxon>Pteriomorphia</taxon>
        <taxon>Pectinida</taxon>
        <taxon>Pectinoidea</taxon>
        <taxon>Pectinidae</taxon>
        <taxon>Mizuhopecten</taxon>
    </lineage>
</organism>
<keyword evidence="13" id="KW-1185">Reference proteome</keyword>